<dbReference type="AlphaFoldDB" id="A0A9D1XBB4"/>
<dbReference type="InterPro" id="IPR029098">
    <property type="entry name" value="Acetyltransf_C"/>
</dbReference>
<dbReference type="PANTHER" id="PTHR43480:SF1">
    <property type="entry name" value="ACYL-[ACYL-CARRIER-PROTEIN]--UDP-N-ACETYLGLUCOSAMINE O-ACYLTRANSFERASE, MITOCHONDRIAL-RELATED"/>
    <property type="match status" value="1"/>
</dbReference>
<dbReference type="InterPro" id="IPR001451">
    <property type="entry name" value="Hexapep"/>
</dbReference>
<keyword evidence="1" id="KW-0963">Cytoplasm</keyword>
<dbReference type="InterPro" id="IPR056729">
    <property type="entry name" value="GMPPB_C"/>
</dbReference>
<evidence type="ECO:0000259" key="7">
    <source>
        <dbReference type="Pfam" id="PF13720"/>
    </source>
</evidence>
<evidence type="ECO:0000256" key="6">
    <source>
        <dbReference type="ARBA" id="ARBA00023315"/>
    </source>
</evidence>
<keyword evidence="6 9" id="KW-0012">Acyltransferase</keyword>
<sequence>MISPLAYIDANAKIGKNVTIHPFAYIDKNVEIGDNCEIMPHVSVMSGTRMGSGNRVFQGSVLGAEPQDFKYKGEETLLVIGNDNVIRENVVINRATNSTGRTVVGNGNFIHEGVHISHDTKIGDHCVLGYGSKLSGNCQLEDCVIFGGNVLMSQGCRVGCWAMIQTGCRFRKDIPPYIVAAKEPTSYYGINAMILEHEGYPDKVIKHMSHAYRIIYQGNTSIFDALLMIKDQVPMSDEIQHIIDFISESKLGIIH</sequence>
<keyword evidence="2" id="KW-0444">Lipid biosynthesis</keyword>
<dbReference type="Gene3D" id="1.20.1180.10">
    <property type="entry name" value="Udp N-acetylglucosamine O-acyltransferase, C-terminal domain"/>
    <property type="match status" value="1"/>
</dbReference>
<evidence type="ECO:0000256" key="1">
    <source>
        <dbReference type="ARBA" id="ARBA00022490"/>
    </source>
</evidence>
<evidence type="ECO:0000313" key="9">
    <source>
        <dbReference type="EMBL" id="HIX74855.1"/>
    </source>
</evidence>
<dbReference type="Pfam" id="PF13720">
    <property type="entry name" value="Acetyltransf_11"/>
    <property type="match status" value="1"/>
</dbReference>
<accession>A0A9D1XBB4</accession>
<dbReference type="GO" id="GO:0016020">
    <property type="term" value="C:membrane"/>
    <property type="evidence" value="ECO:0007669"/>
    <property type="project" value="GOC"/>
</dbReference>
<dbReference type="GO" id="GO:0009245">
    <property type="term" value="P:lipid A biosynthetic process"/>
    <property type="evidence" value="ECO:0007669"/>
    <property type="project" value="UniProtKB-KW"/>
</dbReference>
<dbReference type="PIRSF" id="PIRSF000456">
    <property type="entry name" value="UDP-GlcNAc_acltr"/>
    <property type="match status" value="1"/>
</dbReference>
<dbReference type="EMBL" id="DXEL01000051">
    <property type="protein sequence ID" value="HIX74855.1"/>
    <property type="molecule type" value="Genomic_DNA"/>
</dbReference>
<keyword evidence="4 9" id="KW-0808">Transferase</keyword>
<evidence type="ECO:0000259" key="8">
    <source>
        <dbReference type="Pfam" id="PF25087"/>
    </source>
</evidence>
<dbReference type="PANTHER" id="PTHR43480">
    <property type="entry name" value="ACYL-[ACYL-CARRIER-PROTEIN]--UDP-N-ACETYLGLUCOSAMINE O-ACYLTRANSFERASE"/>
    <property type="match status" value="1"/>
</dbReference>
<dbReference type="Pfam" id="PF00132">
    <property type="entry name" value="Hexapep"/>
    <property type="match status" value="1"/>
</dbReference>
<name>A0A9D1XBB4_9BACT</name>
<dbReference type="SUPFAM" id="SSF51161">
    <property type="entry name" value="Trimeric LpxA-like enzymes"/>
    <property type="match status" value="1"/>
</dbReference>
<dbReference type="NCBIfam" id="TIGR01852">
    <property type="entry name" value="lipid_A_lpxA"/>
    <property type="match status" value="1"/>
</dbReference>
<keyword evidence="5" id="KW-0443">Lipid metabolism</keyword>
<feature type="domain" description="UDP N-acetylglucosamine O-acyltransferase C-terminal" evidence="7">
    <location>
        <begin position="173"/>
        <end position="254"/>
    </location>
</feature>
<dbReference type="InterPro" id="IPR037157">
    <property type="entry name" value="Acetyltransf_C_sf"/>
</dbReference>
<feature type="domain" description="Mannose-1-phosphate guanyltransferase C-terminal" evidence="8">
    <location>
        <begin position="4"/>
        <end position="96"/>
    </location>
</feature>
<dbReference type="GO" id="GO:0008780">
    <property type="term" value="F:acyl-[acyl-carrier-protein]-UDP-N-acetylglucosamine O-acyltransferase activity"/>
    <property type="evidence" value="ECO:0007669"/>
    <property type="project" value="UniProtKB-EC"/>
</dbReference>
<evidence type="ECO:0000256" key="2">
    <source>
        <dbReference type="ARBA" id="ARBA00022516"/>
    </source>
</evidence>
<dbReference type="NCBIfam" id="NF003657">
    <property type="entry name" value="PRK05289.1"/>
    <property type="match status" value="1"/>
</dbReference>
<proteinExistence type="predicted"/>
<evidence type="ECO:0000256" key="5">
    <source>
        <dbReference type="ARBA" id="ARBA00023098"/>
    </source>
</evidence>
<dbReference type="Pfam" id="PF25087">
    <property type="entry name" value="GMPPB_C"/>
    <property type="match status" value="1"/>
</dbReference>
<evidence type="ECO:0000256" key="3">
    <source>
        <dbReference type="ARBA" id="ARBA00022556"/>
    </source>
</evidence>
<keyword evidence="3" id="KW-0441">Lipid A biosynthesis</keyword>
<dbReference type="InterPro" id="IPR011004">
    <property type="entry name" value="Trimer_LpxA-like_sf"/>
</dbReference>
<dbReference type="Proteomes" id="UP000886740">
    <property type="component" value="Unassembled WGS sequence"/>
</dbReference>
<reference evidence="9" key="1">
    <citation type="journal article" date="2021" name="PeerJ">
        <title>Extensive microbial diversity within the chicken gut microbiome revealed by metagenomics and culture.</title>
        <authorList>
            <person name="Gilroy R."/>
            <person name="Ravi A."/>
            <person name="Getino M."/>
            <person name="Pursley I."/>
            <person name="Horton D.L."/>
            <person name="Alikhan N.F."/>
            <person name="Baker D."/>
            <person name="Gharbi K."/>
            <person name="Hall N."/>
            <person name="Watson M."/>
            <person name="Adriaenssens E.M."/>
            <person name="Foster-Nyarko E."/>
            <person name="Jarju S."/>
            <person name="Secka A."/>
            <person name="Antonio M."/>
            <person name="Oren A."/>
            <person name="Chaudhuri R.R."/>
            <person name="La Ragione R."/>
            <person name="Hildebrand F."/>
            <person name="Pallen M.J."/>
        </authorList>
    </citation>
    <scope>NUCLEOTIDE SEQUENCE</scope>
    <source>
        <strain evidence="9">ChiGjej6B6-14162</strain>
    </source>
</reference>
<reference evidence="9" key="2">
    <citation type="submission" date="2021-04" db="EMBL/GenBank/DDBJ databases">
        <authorList>
            <person name="Gilroy R."/>
        </authorList>
    </citation>
    <scope>NUCLEOTIDE SEQUENCE</scope>
    <source>
        <strain evidence="9">ChiGjej6B6-14162</strain>
    </source>
</reference>
<dbReference type="InterPro" id="IPR010137">
    <property type="entry name" value="Lipid_A_LpxA"/>
</dbReference>
<protein>
    <submittedName>
        <fullName evidence="9">Acyl-ACP--UDP-N-acetylglucosamine O-acyltransferase</fullName>
        <ecNumber evidence="9">2.3.1.129</ecNumber>
    </submittedName>
</protein>
<gene>
    <name evidence="9" type="primary">lpxA</name>
    <name evidence="9" type="ORF">H9977_07475</name>
</gene>
<evidence type="ECO:0000313" key="10">
    <source>
        <dbReference type="Proteomes" id="UP000886740"/>
    </source>
</evidence>
<dbReference type="EC" id="2.3.1.129" evidence="9"/>
<organism evidence="9 10">
    <name type="scientific">Candidatus Parabacteroides intestinipullorum</name>
    <dbReference type="NCBI Taxonomy" id="2838723"/>
    <lineage>
        <taxon>Bacteria</taxon>
        <taxon>Pseudomonadati</taxon>
        <taxon>Bacteroidota</taxon>
        <taxon>Bacteroidia</taxon>
        <taxon>Bacteroidales</taxon>
        <taxon>Tannerellaceae</taxon>
        <taxon>Parabacteroides</taxon>
    </lineage>
</organism>
<dbReference type="CDD" id="cd03351">
    <property type="entry name" value="LbH_UDP-GlcNAc_AT"/>
    <property type="match status" value="1"/>
</dbReference>
<evidence type="ECO:0000256" key="4">
    <source>
        <dbReference type="ARBA" id="ARBA00022679"/>
    </source>
</evidence>
<dbReference type="Gene3D" id="2.160.10.10">
    <property type="entry name" value="Hexapeptide repeat proteins"/>
    <property type="match status" value="1"/>
</dbReference>
<comment type="caution">
    <text evidence="9">The sequence shown here is derived from an EMBL/GenBank/DDBJ whole genome shotgun (WGS) entry which is preliminary data.</text>
</comment>